<evidence type="ECO:0000256" key="1">
    <source>
        <dbReference type="SAM" id="Phobius"/>
    </source>
</evidence>
<comment type="caution">
    <text evidence="3">The sequence shown here is derived from an EMBL/GenBank/DDBJ whole genome shotgun (WGS) entry which is preliminary data.</text>
</comment>
<feature type="signal peptide" evidence="2">
    <location>
        <begin position="1"/>
        <end position="18"/>
    </location>
</feature>
<dbReference type="EMBL" id="JACEFO010002278">
    <property type="protein sequence ID" value="KAF8668319.1"/>
    <property type="molecule type" value="Genomic_DNA"/>
</dbReference>
<sequence>MWLSMLLLLPCMAAATAAIHVAHERRSIMPLISTGAPVPIINNAFTFFVLLRHNPHRALARLAKTYGPIFL</sequence>
<evidence type="ECO:0000313" key="4">
    <source>
        <dbReference type="Proteomes" id="UP000636709"/>
    </source>
</evidence>
<dbReference type="AlphaFoldDB" id="A0A835AU47"/>
<evidence type="ECO:0000256" key="2">
    <source>
        <dbReference type="SAM" id="SignalP"/>
    </source>
</evidence>
<feature type="chain" id="PRO_5032648613" evidence="2">
    <location>
        <begin position="19"/>
        <end position="71"/>
    </location>
</feature>
<gene>
    <name evidence="3" type="ORF">HU200_052376</name>
</gene>
<keyword evidence="4" id="KW-1185">Reference proteome</keyword>
<proteinExistence type="predicted"/>
<evidence type="ECO:0000313" key="3">
    <source>
        <dbReference type="EMBL" id="KAF8668319.1"/>
    </source>
</evidence>
<feature type="transmembrane region" description="Helical" evidence="1">
    <location>
        <begin position="28"/>
        <end position="51"/>
    </location>
</feature>
<protein>
    <submittedName>
        <fullName evidence="3">Uncharacterized protein</fullName>
    </submittedName>
</protein>
<dbReference type="Proteomes" id="UP000636709">
    <property type="component" value="Unassembled WGS sequence"/>
</dbReference>
<keyword evidence="1" id="KW-0812">Transmembrane</keyword>
<reference evidence="3" key="1">
    <citation type="submission" date="2020-07" db="EMBL/GenBank/DDBJ databases">
        <title>Genome sequence and genetic diversity analysis of an under-domesticated orphan crop, white fonio (Digitaria exilis).</title>
        <authorList>
            <person name="Bennetzen J.L."/>
            <person name="Chen S."/>
            <person name="Ma X."/>
            <person name="Wang X."/>
            <person name="Yssel A.E.J."/>
            <person name="Chaluvadi S.R."/>
            <person name="Johnson M."/>
            <person name="Gangashetty P."/>
            <person name="Hamidou F."/>
            <person name="Sanogo M.D."/>
            <person name="Zwaenepoel A."/>
            <person name="Wallace J."/>
            <person name="Van De Peer Y."/>
            <person name="Van Deynze A."/>
        </authorList>
    </citation>
    <scope>NUCLEOTIDE SEQUENCE</scope>
    <source>
        <tissue evidence="3">Leaves</tissue>
    </source>
</reference>
<keyword evidence="1" id="KW-1133">Transmembrane helix</keyword>
<accession>A0A835AU47</accession>
<organism evidence="3 4">
    <name type="scientific">Digitaria exilis</name>
    <dbReference type="NCBI Taxonomy" id="1010633"/>
    <lineage>
        <taxon>Eukaryota</taxon>
        <taxon>Viridiplantae</taxon>
        <taxon>Streptophyta</taxon>
        <taxon>Embryophyta</taxon>
        <taxon>Tracheophyta</taxon>
        <taxon>Spermatophyta</taxon>
        <taxon>Magnoliopsida</taxon>
        <taxon>Liliopsida</taxon>
        <taxon>Poales</taxon>
        <taxon>Poaceae</taxon>
        <taxon>PACMAD clade</taxon>
        <taxon>Panicoideae</taxon>
        <taxon>Panicodae</taxon>
        <taxon>Paniceae</taxon>
        <taxon>Anthephorinae</taxon>
        <taxon>Digitaria</taxon>
    </lineage>
</organism>
<keyword evidence="1" id="KW-0472">Membrane</keyword>
<name>A0A835AU47_9POAL</name>
<keyword evidence="2" id="KW-0732">Signal</keyword>